<evidence type="ECO:0000256" key="2">
    <source>
        <dbReference type="ARBA" id="ARBA00023125"/>
    </source>
</evidence>
<dbReference type="PANTHER" id="PTHR30055:SF234">
    <property type="entry name" value="HTH-TYPE TRANSCRIPTIONAL REGULATOR BETI"/>
    <property type="match status" value="1"/>
</dbReference>
<evidence type="ECO:0000256" key="3">
    <source>
        <dbReference type="ARBA" id="ARBA00023163"/>
    </source>
</evidence>
<dbReference type="InterPro" id="IPR050109">
    <property type="entry name" value="HTH-type_TetR-like_transc_reg"/>
</dbReference>
<dbReference type="NCBIfam" id="NF041196">
    <property type="entry name" value="ScbR_bind_reg"/>
    <property type="match status" value="1"/>
</dbReference>
<evidence type="ECO:0000313" key="6">
    <source>
        <dbReference type="EMBL" id="MBR7671561.1"/>
    </source>
</evidence>
<dbReference type="Proteomes" id="UP000675554">
    <property type="component" value="Unassembled WGS sequence"/>
</dbReference>
<dbReference type="InterPro" id="IPR001647">
    <property type="entry name" value="HTH_TetR"/>
</dbReference>
<dbReference type="GO" id="GO:0000976">
    <property type="term" value="F:transcription cis-regulatory region binding"/>
    <property type="evidence" value="ECO:0007669"/>
    <property type="project" value="TreeGrafter"/>
</dbReference>
<dbReference type="InterPro" id="IPR036271">
    <property type="entry name" value="Tet_transcr_reg_TetR-rel_C_sf"/>
</dbReference>
<dbReference type="Pfam" id="PF00440">
    <property type="entry name" value="TetR_N"/>
    <property type="match status" value="1"/>
</dbReference>
<evidence type="ECO:0000313" key="7">
    <source>
        <dbReference type="Proteomes" id="UP000675554"/>
    </source>
</evidence>
<dbReference type="Gene3D" id="1.10.357.10">
    <property type="entry name" value="Tetracycline Repressor, domain 2"/>
    <property type="match status" value="1"/>
</dbReference>
<dbReference type="SUPFAM" id="SSF48498">
    <property type="entry name" value="Tetracyclin repressor-like, C-terminal domain"/>
    <property type="match status" value="1"/>
</dbReference>
<reference evidence="6" key="1">
    <citation type="submission" date="2021-04" db="EMBL/GenBank/DDBJ databases">
        <title>Sequencing of actinobacteria type strains.</title>
        <authorList>
            <person name="Nguyen G.-S."/>
            <person name="Wentzel A."/>
        </authorList>
    </citation>
    <scope>NUCLEOTIDE SEQUENCE</scope>
    <source>
        <strain evidence="6">DSM 42095</strain>
    </source>
</reference>
<feature type="DNA-binding region" description="H-T-H motif" evidence="4">
    <location>
        <begin position="31"/>
        <end position="50"/>
    </location>
</feature>
<proteinExistence type="predicted"/>
<gene>
    <name evidence="6" type="ORF">KDA82_00600</name>
</gene>
<dbReference type="GO" id="GO:0003700">
    <property type="term" value="F:DNA-binding transcription factor activity"/>
    <property type="evidence" value="ECO:0007669"/>
    <property type="project" value="TreeGrafter"/>
</dbReference>
<keyword evidence="1" id="KW-0805">Transcription regulation</keyword>
<sequence length="205" mass="22064">MTRQERAARTRCELVHAAAVLFEQQGFAQTTLNGICREVGVSSGALHFHFENKAAIANAIEEKASSTLRHTVSRQRPRRAGALQELIDTSHVLVAQLRDDLIVRSGVRLSHDIARQGGPAFRQEWQARVRALLEEAKEDGSLAPGVSVAEVAATVTLATVGLMALGRSDTEWLSGSSVTGFWRLVLPQLAGADFADRLDPCGAAA</sequence>
<dbReference type="PROSITE" id="PS01081">
    <property type="entry name" value="HTH_TETR_1"/>
    <property type="match status" value="1"/>
</dbReference>
<keyword evidence="3" id="KW-0804">Transcription</keyword>
<protein>
    <submittedName>
        <fullName evidence="6">TetR family transcriptional regulator</fullName>
    </submittedName>
</protein>
<evidence type="ECO:0000259" key="5">
    <source>
        <dbReference type="PROSITE" id="PS50977"/>
    </source>
</evidence>
<evidence type="ECO:0000256" key="1">
    <source>
        <dbReference type="ARBA" id="ARBA00023015"/>
    </source>
</evidence>
<dbReference type="PANTHER" id="PTHR30055">
    <property type="entry name" value="HTH-TYPE TRANSCRIPTIONAL REGULATOR RUTR"/>
    <property type="match status" value="1"/>
</dbReference>
<dbReference type="PRINTS" id="PR00455">
    <property type="entry name" value="HTHTETR"/>
</dbReference>
<dbReference type="SUPFAM" id="SSF46689">
    <property type="entry name" value="Homeodomain-like"/>
    <property type="match status" value="1"/>
</dbReference>
<dbReference type="PROSITE" id="PS50977">
    <property type="entry name" value="HTH_TETR_2"/>
    <property type="match status" value="1"/>
</dbReference>
<dbReference type="InterPro" id="IPR023772">
    <property type="entry name" value="DNA-bd_HTH_TetR-type_CS"/>
</dbReference>
<dbReference type="InterPro" id="IPR009057">
    <property type="entry name" value="Homeodomain-like_sf"/>
</dbReference>
<keyword evidence="2 4" id="KW-0238">DNA-binding</keyword>
<dbReference type="EMBL" id="JAGSMN010000008">
    <property type="protein sequence ID" value="MBR7671561.1"/>
    <property type="molecule type" value="Genomic_DNA"/>
</dbReference>
<accession>A0A8T4IHP9</accession>
<organism evidence="6 7">
    <name type="scientific">Streptomyces daliensis</name>
    <dbReference type="NCBI Taxonomy" id="299421"/>
    <lineage>
        <taxon>Bacteria</taxon>
        <taxon>Bacillati</taxon>
        <taxon>Actinomycetota</taxon>
        <taxon>Actinomycetes</taxon>
        <taxon>Kitasatosporales</taxon>
        <taxon>Streptomycetaceae</taxon>
        <taxon>Streptomyces</taxon>
    </lineage>
</organism>
<dbReference type="AlphaFoldDB" id="A0A8T4IHP9"/>
<feature type="domain" description="HTH tetR-type" evidence="5">
    <location>
        <begin position="8"/>
        <end position="68"/>
    </location>
</feature>
<keyword evidence="7" id="KW-1185">Reference proteome</keyword>
<name>A0A8T4IHP9_9ACTN</name>
<evidence type="ECO:0000256" key="4">
    <source>
        <dbReference type="PROSITE-ProRule" id="PRU00335"/>
    </source>
</evidence>
<comment type="caution">
    <text evidence="6">The sequence shown here is derived from an EMBL/GenBank/DDBJ whole genome shotgun (WGS) entry which is preliminary data.</text>
</comment>
<dbReference type="InterPro" id="IPR047923">
    <property type="entry name" value="ArpA-like"/>
</dbReference>